<evidence type="ECO:0000256" key="2">
    <source>
        <dbReference type="ARBA" id="ARBA00023242"/>
    </source>
</evidence>
<dbReference type="RefSeq" id="XP_042561757.1">
    <property type="nucleotide sequence ID" value="XM_042705823.1"/>
</dbReference>
<evidence type="ECO:0000313" key="4">
    <source>
        <dbReference type="Proteomes" id="UP000515152"/>
    </source>
</evidence>
<reference evidence="5" key="1">
    <citation type="submission" date="2025-08" db="UniProtKB">
        <authorList>
            <consortium name="RefSeq"/>
        </authorList>
    </citation>
    <scope>IDENTIFICATION</scope>
</reference>
<dbReference type="Pfam" id="PF00808">
    <property type="entry name" value="CBFD_NFYB_HMF"/>
    <property type="match status" value="1"/>
</dbReference>
<dbReference type="GO" id="GO:0001046">
    <property type="term" value="F:core promoter sequence-specific DNA binding"/>
    <property type="evidence" value="ECO:0007669"/>
    <property type="project" value="TreeGrafter"/>
</dbReference>
<dbReference type="InterPro" id="IPR003958">
    <property type="entry name" value="CBFA_NFYB_domain"/>
</dbReference>
<dbReference type="GO" id="GO:0017054">
    <property type="term" value="C:negative cofactor 2 complex"/>
    <property type="evidence" value="ECO:0007669"/>
    <property type="project" value="TreeGrafter"/>
</dbReference>
<sequence>MHKQANTRGKFKMPGKRRRYNVRFPPGRIKKIMQKDTEVGRMAMAVPVLISKVLEMFLRSLLTKANLITQSRHSRTLSVNHVKQCIDSERTFDFLRAIAEQAHATSATKESQEKGNWPQHRRRWQDIPVKAKPCKKEEPPKIAIRESQREPLYNDSSSSVYYPWCCLRHECHWKQMFELL</sequence>
<organism evidence="4 5">
    <name type="scientific">Clupea harengus</name>
    <name type="common">Atlantic herring</name>
    <dbReference type="NCBI Taxonomy" id="7950"/>
    <lineage>
        <taxon>Eukaryota</taxon>
        <taxon>Metazoa</taxon>
        <taxon>Chordata</taxon>
        <taxon>Craniata</taxon>
        <taxon>Vertebrata</taxon>
        <taxon>Euteleostomi</taxon>
        <taxon>Actinopterygii</taxon>
        <taxon>Neopterygii</taxon>
        <taxon>Teleostei</taxon>
        <taxon>Clupei</taxon>
        <taxon>Clupeiformes</taxon>
        <taxon>Clupeoidei</taxon>
        <taxon>Clupeidae</taxon>
        <taxon>Clupea</taxon>
    </lineage>
</organism>
<evidence type="ECO:0000313" key="5">
    <source>
        <dbReference type="RefSeq" id="XP_042561757.1"/>
    </source>
</evidence>
<dbReference type="OrthoDB" id="653904at2759"/>
<dbReference type="PANTHER" id="PTHR10252">
    <property type="entry name" value="HISTONE-LIKE TRANSCRIPTION FACTOR CCAAT-RELATED"/>
    <property type="match status" value="1"/>
</dbReference>
<dbReference type="GO" id="GO:0016251">
    <property type="term" value="F:RNA polymerase II general transcription initiation factor activity"/>
    <property type="evidence" value="ECO:0007669"/>
    <property type="project" value="TreeGrafter"/>
</dbReference>
<dbReference type="KEGG" id="char:122130949"/>
<keyword evidence="2" id="KW-0539">Nucleus</keyword>
<comment type="subcellular location">
    <subcellularLocation>
        <location evidence="1">Nucleus</location>
    </subcellularLocation>
</comment>
<dbReference type="PANTHER" id="PTHR10252:SF103">
    <property type="entry name" value="DR1-ASSOCIATED COREPRESSOR-LIKE"/>
    <property type="match status" value="1"/>
</dbReference>
<protein>
    <submittedName>
        <fullName evidence="5">Dr1-associated corepressor homolog isoform X1</fullName>
    </submittedName>
</protein>
<name>A0A8M1KCY1_CLUHA</name>
<dbReference type="CDD" id="cd22906">
    <property type="entry name" value="HFD_DRAP1"/>
    <property type="match status" value="1"/>
</dbReference>
<keyword evidence="4" id="KW-1185">Reference proteome</keyword>
<proteinExistence type="predicted"/>
<evidence type="ECO:0000256" key="1">
    <source>
        <dbReference type="ARBA" id="ARBA00004123"/>
    </source>
</evidence>
<dbReference type="Proteomes" id="UP000515152">
    <property type="component" value="Unplaced"/>
</dbReference>
<dbReference type="AlphaFoldDB" id="A0A8M1KCY1"/>
<dbReference type="InterPro" id="IPR050568">
    <property type="entry name" value="Transcr_DNA_Rep_Reg"/>
</dbReference>
<evidence type="ECO:0000259" key="3">
    <source>
        <dbReference type="Pfam" id="PF00808"/>
    </source>
</evidence>
<dbReference type="GeneID" id="122130949"/>
<feature type="domain" description="Transcription factor CBF/NF-Y/archaeal histone" evidence="3">
    <location>
        <begin position="23"/>
        <end position="86"/>
    </location>
</feature>
<accession>A0A8M1KCY1</accession>
<gene>
    <name evidence="5" type="primary">LOC122130949</name>
</gene>